<gene>
    <name evidence="3" type="ORF">E0Z10_g2080</name>
</gene>
<keyword evidence="4" id="KW-1185">Reference proteome</keyword>
<evidence type="ECO:0000313" key="3">
    <source>
        <dbReference type="EMBL" id="TGJ86648.1"/>
    </source>
</evidence>
<evidence type="ECO:0008006" key="5">
    <source>
        <dbReference type="Google" id="ProtNLM"/>
    </source>
</evidence>
<feature type="transmembrane region" description="Helical" evidence="2">
    <location>
        <begin position="112"/>
        <end position="133"/>
    </location>
</feature>
<name>A0A4Z0Z357_9PEZI</name>
<keyword evidence="2" id="KW-1133">Transmembrane helix</keyword>
<dbReference type="PANTHER" id="PTHR12242:SF1">
    <property type="entry name" value="MYND-TYPE DOMAIN-CONTAINING PROTEIN"/>
    <property type="match status" value="1"/>
</dbReference>
<accession>A0A4Z0Z357</accession>
<feature type="compositionally biased region" description="Basic and acidic residues" evidence="1">
    <location>
        <begin position="276"/>
        <end position="291"/>
    </location>
</feature>
<reference evidence="3 4" key="1">
    <citation type="submission" date="2019-03" db="EMBL/GenBank/DDBJ databases">
        <title>Draft genome sequence of Xylaria hypoxylon DSM 108379, a ubiquitous saprotrophic-parasitic fungi on hardwood.</title>
        <authorList>
            <person name="Buettner E."/>
            <person name="Leonhardt S."/>
            <person name="Gebauer A.M."/>
            <person name="Liers C."/>
            <person name="Hofrichter M."/>
            <person name="Kellner H."/>
        </authorList>
    </citation>
    <scope>NUCLEOTIDE SEQUENCE [LARGE SCALE GENOMIC DNA]</scope>
    <source>
        <strain evidence="3 4">DSM 108379</strain>
    </source>
</reference>
<keyword evidence="2" id="KW-0812">Transmembrane</keyword>
<evidence type="ECO:0000256" key="1">
    <source>
        <dbReference type="SAM" id="MobiDB-lite"/>
    </source>
</evidence>
<dbReference type="Proteomes" id="UP000297716">
    <property type="component" value="Unassembled WGS sequence"/>
</dbReference>
<organism evidence="3 4">
    <name type="scientific">Xylaria hypoxylon</name>
    <dbReference type="NCBI Taxonomy" id="37992"/>
    <lineage>
        <taxon>Eukaryota</taxon>
        <taxon>Fungi</taxon>
        <taxon>Dikarya</taxon>
        <taxon>Ascomycota</taxon>
        <taxon>Pezizomycotina</taxon>
        <taxon>Sordariomycetes</taxon>
        <taxon>Xylariomycetidae</taxon>
        <taxon>Xylariales</taxon>
        <taxon>Xylariaceae</taxon>
        <taxon>Xylaria</taxon>
    </lineage>
</organism>
<feature type="transmembrane region" description="Helical" evidence="2">
    <location>
        <begin position="27"/>
        <end position="49"/>
    </location>
</feature>
<evidence type="ECO:0000256" key="2">
    <source>
        <dbReference type="SAM" id="Phobius"/>
    </source>
</evidence>
<feature type="region of interest" description="Disordered" evidence="1">
    <location>
        <begin position="262"/>
        <end position="291"/>
    </location>
</feature>
<evidence type="ECO:0000313" key="4">
    <source>
        <dbReference type="Proteomes" id="UP000297716"/>
    </source>
</evidence>
<dbReference type="EMBL" id="SKBN01000024">
    <property type="protein sequence ID" value="TGJ86648.1"/>
    <property type="molecule type" value="Genomic_DNA"/>
</dbReference>
<protein>
    <recommendedName>
        <fullName evidence="5">FAR-17a/AIG1-like protein</fullName>
    </recommendedName>
</protein>
<dbReference type="OrthoDB" id="419711at2759"/>
<proteinExistence type="predicted"/>
<dbReference type="STRING" id="37992.A0A4Z0Z357"/>
<feature type="transmembrane region" description="Helical" evidence="2">
    <location>
        <begin position="176"/>
        <end position="194"/>
    </location>
</feature>
<feature type="transmembrane region" description="Helical" evidence="2">
    <location>
        <begin position="214"/>
        <end position="238"/>
    </location>
</feature>
<dbReference type="GO" id="GO:0016020">
    <property type="term" value="C:membrane"/>
    <property type="evidence" value="ECO:0007669"/>
    <property type="project" value="TreeGrafter"/>
</dbReference>
<sequence length="291" mass="32778">MARLFAFGTDLWDPSHRFQTSWLVPPYVLFAIRLLISLYAFTTLLFNIGYACADASRGGCEASRANFSFFTVLSYWGLAFYFLIAAFHTFVYARRGSAPLDTWPRPLQYLHALLYSSIITYPFLVVIVFWALLSSPTALATTYSTWSNISQHALNSVFAFLEILLPRTRPSPWSHLPFLIFVLALYLALAYLTHATKGFYTYTFLDPSEQGALVAAYVFGIALGICIIFAVTWGLVWLRRWITEEKLGFVGVFAHAGTRADEEGGRTSWANNNNPKSRDGENELREISPAA</sequence>
<keyword evidence="2" id="KW-0472">Membrane</keyword>
<feature type="transmembrane region" description="Helical" evidence="2">
    <location>
        <begin position="69"/>
        <end position="91"/>
    </location>
</feature>
<dbReference type="PANTHER" id="PTHR12242">
    <property type="entry name" value="OS02G0130600 PROTEIN-RELATED"/>
    <property type="match status" value="1"/>
</dbReference>
<comment type="caution">
    <text evidence="3">The sequence shown here is derived from an EMBL/GenBank/DDBJ whole genome shotgun (WGS) entry which is preliminary data.</text>
</comment>
<dbReference type="AlphaFoldDB" id="A0A4Z0Z357"/>